<evidence type="ECO:0008006" key="4">
    <source>
        <dbReference type="Google" id="ProtNLM"/>
    </source>
</evidence>
<dbReference type="PANTHER" id="PTHR42760">
    <property type="entry name" value="SHORT-CHAIN DEHYDROGENASES/REDUCTASES FAMILY MEMBER"/>
    <property type="match status" value="1"/>
</dbReference>
<keyword evidence="2" id="KW-0560">Oxidoreductase</keyword>
<comment type="similarity">
    <text evidence="1">Belongs to the short-chain dehydrogenases/reductases (SDR) family.</text>
</comment>
<dbReference type="FunFam" id="3.40.50.720:FF:000084">
    <property type="entry name" value="Short-chain dehydrogenase reductase"/>
    <property type="match status" value="1"/>
</dbReference>
<dbReference type="SUPFAM" id="SSF51735">
    <property type="entry name" value="NAD(P)-binding Rossmann-fold domains"/>
    <property type="match status" value="1"/>
</dbReference>
<dbReference type="PRINTS" id="PR00080">
    <property type="entry name" value="SDRFAMILY"/>
</dbReference>
<name>A0A381VWK6_9ZZZZ</name>
<dbReference type="InterPro" id="IPR020904">
    <property type="entry name" value="Sc_DH/Rdtase_CS"/>
</dbReference>
<dbReference type="Pfam" id="PF13561">
    <property type="entry name" value="adh_short_C2"/>
    <property type="match status" value="1"/>
</dbReference>
<dbReference type="Gene3D" id="3.40.50.720">
    <property type="entry name" value="NAD(P)-binding Rossmann-like Domain"/>
    <property type="match status" value="1"/>
</dbReference>
<evidence type="ECO:0000256" key="2">
    <source>
        <dbReference type="ARBA" id="ARBA00023002"/>
    </source>
</evidence>
<dbReference type="InterPro" id="IPR002347">
    <property type="entry name" value="SDR_fam"/>
</dbReference>
<accession>A0A381VWK6</accession>
<sequence>MAEGIFIEGLYSLSGKVALVTGGGTGIGRAMAEAIAKAGASVVVSARRKELLVQTVEQITELGGKCNFVSADLSYAKHIPEFVEQVSTSFGPPDILVNAAGVNFRESAENITLESWDKTLAINLRTPFFLAQSLFPEMRRKGWGRIINLASLQSRRAFSNGLAYGASKGGVDQLTRAMAEAWSKHGIGCNAIAPGFFPTELTSSIFNDSERASRNAAQTAIGRNGELRDLEGITVFLASSASDYITGQTIYVDGGFTAK</sequence>
<organism evidence="3">
    <name type="scientific">marine metagenome</name>
    <dbReference type="NCBI Taxonomy" id="408172"/>
    <lineage>
        <taxon>unclassified sequences</taxon>
        <taxon>metagenomes</taxon>
        <taxon>ecological metagenomes</taxon>
    </lineage>
</organism>
<dbReference type="InterPro" id="IPR036291">
    <property type="entry name" value="NAD(P)-bd_dom_sf"/>
</dbReference>
<dbReference type="PANTHER" id="PTHR42760:SF115">
    <property type="entry name" value="3-OXOACYL-[ACYL-CARRIER-PROTEIN] REDUCTASE FABG"/>
    <property type="match status" value="1"/>
</dbReference>
<dbReference type="GO" id="GO:0016616">
    <property type="term" value="F:oxidoreductase activity, acting on the CH-OH group of donors, NAD or NADP as acceptor"/>
    <property type="evidence" value="ECO:0007669"/>
    <property type="project" value="TreeGrafter"/>
</dbReference>
<dbReference type="PRINTS" id="PR00081">
    <property type="entry name" value="GDHRDH"/>
</dbReference>
<dbReference type="PROSITE" id="PS00061">
    <property type="entry name" value="ADH_SHORT"/>
    <property type="match status" value="1"/>
</dbReference>
<evidence type="ECO:0000313" key="3">
    <source>
        <dbReference type="EMBL" id="SVA44635.1"/>
    </source>
</evidence>
<gene>
    <name evidence="3" type="ORF">METZ01_LOCUS97489</name>
</gene>
<reference evidence="3" key="1">
    <citation type="submission" date="2018-05" db="EMBL/GenBank/DDBJ databases">
        <authorList>
            <person name="Lanie J.A."/>
            <person name="Ng W.-L."/>
            <person name="Kazmierczak K.M."/>
            <person name="Andrzejewski T.M."/>
            <person name="Davidsen T.M."/>
            <person name="Wayne K.J."/>
            <person name="Tettelin H."/>
            <person name="Glass J.I."/>
            <person name="Rusch D."/>
            <person name="Podicherti R."/>
            <person name="Tsui H.-C.T."/>
            <person name="Winkler M.E."/>
        </authorList>
    </citation>
    <scope>NUCLEOTIDE SEQUENCE</scope>
</reference>
<proteinExistence type="inferred from homology"/>
<protein>
    <recommendedName>
        <fullName evidence="4">Gluconate 5-dehydrogenase</fullName>
    </recommendedName>
</protein>
<evidence type="ECO:0000256" key="1">
    <source>
        <dbReference type="ARBA" id="ARBA00006484"/>
    </source>
</evidence>
<dbReference type="AlphaFoldDB" id="A0A381VWK6"/>
<dbReference type="EMBL" id="UINC01009997">
    <property type="protein sequence ID" value="SVA44635.1"/>
    <property type="molecule type" value="Genomic_DNA"/>
</dbReference>